<dbReference type="InterPro" id="IPR008906">
    <property type="entry name" value="HATC_C_dom"/>
</dbReference>
<dbReference type="Pfam" id="PF05699">
    <property type="entry name" value="Dimer_Tnp_hAT"/>
    <property type="match status" value="1"/>
</dbReference>
<sequence length="206" mass="23863">MQDKFDKYWDCNFNTVLVLSTVLDPTKKMDFLSFFYEKVCKYMNDIDTCVSMAKDWLQKYFEAYEKAVRGNYGNPMPSANDVQRSVGSPVLGKRKMEEEFARYRSIRKGRYIPDSELDAYLKEDFVRADENYEILSWWKTNANKYPVLSMMARDFLAIPFSTVSSESAFSLGGRLLGDTRSSMTPETLEALVCGKDWRYGFPNSEG</sequence>
<accession>A0A5J9W3X4</accession>
<feature type="domain" description="hAT-like transposase RNase-H fold" evidence="2">
    <location>
        <begin position="1"/>
        <end position="64"/>
    </location>
</feature>
<dbReference type="Pfam" id="PF14372">
    <property type="entry name" value="hAT-like_RNase-H"/>
    <property type="match status" value="1"/>
</dbReference>
<dbReference type="PANTHER" id="PTHR23272:SF181">
    <property type="entry name" value="OS01G0802400 PROTEIN"/>
    <property type="match status" value="1"/>
</dbReference>
<dbReference type="EMBL" id="RWGY01000005">
    <property type="protein sequence ID" value="TVU42204.1"/>
    <property type="molecule type" value="Genomic_DNA"/>
</dbReference>
<dbReference type="PANTHER" id="PTHR23272">
    <property type="entry name" value="BED FINGER-RELATED"/>
    <property type="match status" value="1"/>
</dbReference>
<dbReference type="SUPFAM" id="SSF53098">
    <property type="entry name" value="Ribonuclease H-like"/>
    <property type="match status" value="1"/>
</dbReference>
<dbReference type="InterPro" id="IPR025525">
    <property type="entry name" value="hAT-like_transposase_RNase-H"/>
</dbReference>
<evidence type="ECO:0008006" key="5">
    <source>
        <dbReference type="Google" id="ProtNLM"/>
    </source>
</evidence>
<dbReference type="InterPro" id="IPR012337">
    <property type="entry name" value="RNaseH-like_sf"/>
</dbReference>
<comment type="caution">
    <text evidence="3">The sequence shown here is derived from an EMBL/GenBank/DDBJ whole genome shotgun (WGS) entry which is preliminary data.</text>
</comment>
<protein>
    <recommendedName>
        <fullName evidence="5">HAT C-terminal dimerisation domain-containing protein</fullName>
    </recommendedName>
</protein>
<dbReference type="Proteomes" id="UP000324897">
    <property type="component" value="Unassembled WGS sequence"/>
</dbReference>
<gene>
    <name evidence="3" type="ORF">EJB05_08597</name>
</gene>
<feature type="domain" description="HAT C-terminal dimerisation" evidence="1">
    <location>
        <begin position="116"/>
        <end position="197"/>
    </location>
</feature>
<proteinExistence type="predicted"/>
<dbReference type="OrthoDB" id="693366at2759"/>
<dbReference type="Gramene" id="TVU42204">
    <property type="protein sequence ID" value="TVU42204"/>
    <property type="gene ID" value="EJB05_08597"/>
</dbReference>
<evidence type="ECO:0000259" key="2">
    <source>
        <dbReference type="Pfam" id="PF14372"/>
    </source>
</evidence>
<organism evidence="3 4">
    <name type="scientific">Eragrostis curvula</name>
    <name type="common">weeping love grass</name>
    <dbReference type="NCBI Taxonomy" id="38414"/>
    <lineage>
        <taxon>Eukaryota</taxon>
        <taxon>Viridiplantae</taxon>
        <taxon>Streptophyta</taxon>
        <taxon>Embryophyta</taxon>
        <taxon>Tracheophyta</taxon>
        <taxon>Spermatophyta</taxon>
        <taxon>Magnoliopsida</taxon>
        <taxon>Liliopsida</taxon>
        <taxon>Poales</taxon>
        <taxon>Poaceae</taxon>
        <taxon>PACMAD clade</taxon>
        <taxon>Chloridoideae</taxon>
        <taxon>Eragrostideae</taxon>
        <taxon>Eragrostidinae</taxon>
        <taxon>Eragrostis</taxon>
    </lineage>
</organism>
<evidence type="ECO:0000313" key="3">
    <source>
        <dbReference type="EMBL" id="TVU42204.1"/>
    </source>
</evidence>
<dbReference type="GO" id="GO:0046983">
    <property type="term" value="F:protein dimerization activity"/>
    <property type="evidence" value="ECO:0007669"/>
    <property type="project" value="InterPro"/>
</dbReference>
<name>A0A5J9W3X4_9POAL</name>
<evidence type="ECO:0000313" key="4">
    <source>
        <dbReference type="Proteomes" id="UP000324897"/>
    </source>
</evidence>
<evidence type="ECO:0000259" key="1">
    <source>
        <dbReference type="Pfam" id="PF05699"/>
    </source>
</evidence>
<dbReference type="GO" id="GO:0003677">
    <property type="term" value="F:DNA binding"/>
    <property type="evidence" value="ECO:0007669"/>
    <property type="project" value="InterPro"/>
</dbReference>
<feature type="non-terminal residue" evidence="3">
    <location>
        <position position="1"/>
    </location>
</feature>
<keyword evidence="4" id="KW-1185">Reference proteome</keyword>
<reference evidence="3 4" key="1">
    <citation type="journal article" date="2019" name="Sci. Rep.">
        <title>A high-quality genome of Eragrostis curvula grass provides insights into Poaceae evolution and supports new strategies to enhance forage quality.</title>
        <authorList>
            <person name="Carballo J."/>
            <person name="Santos B.A.C.M."/>
            <person name="Zappacosta D."/>
            <person name="Garbus I."/>
            <person name="Selva J.P."/>
            <person name="Gallo C.A."/>
            <person name="Diaz A."/>
            <person name="Albertini E."/>
            <person name="Caccamo M."/>
            <person name="Echenique V."/>
        </authorList>
    </citation>
    <scope>NUCLEOTIDE SEQUENCE [LARGE SCALE GENOMIC DNA]</scope>
    <source>
        <strain evidence="4">cv. Victoria</strain>
        <tissue evidence="3">Leaf</tissue>
    </source>
</reference>
<dbReference type="AlphaFoldDB" id="A0A5J9W3X4"/>